<protein>
    <recommendedName>
        <fullName evidence="10">IAA-alanine resistance protein 1</fullName>
    </recommendedName>
</protein>
<evidence type="ECO:0000256" key="1">
    <source>
        <dbReference type="ARBA" id="ARBA00004141"/>
    </source>
</evidence>
<accession>A0ABD1ZIY2</accession>
<feature type="compositionally biased region" description="Basic and acidic residues" evidence="5">
    <location>
        <begin position="48"/>
        <end position="66"/>
    </location>
</feature>
<keyword evidence="7" id="KW-0732">Signal</keyword>
<feature type="compositionally biased region" description="Basic and acidic residues" evidence="5">
    <location>
        <begin position="241"/>
        <end position="264"/>
    </location>
</feature>
<dbReference type="AlphaFoldDB" id="A0ABD1ZIY2"/>
<sequence length="468" mass="50223">MTGVKLTCAVFLLLTFLVNVCAHESSHGEHASLDHQHHHHDLRLEAEKQTKCHERHPPRGKEENAESKGTPLKLQAEILEERSYYGHQHDHDHQRDDGSLSAKGLWFQAMGSSLLVSSASLVSLSILPFIVSNGKPPKGLVDALASFGAGSMLGDAFLHQLPHAFGRSAHSHGAQHANQLADGAGNGGEHSHGHSLEDLTVGLAVLGGILLFFLIEKIVRLTEELSVGPSLRHNHLRHKLKKEESYSEVKEGAQVDHRDDDDHNSNLGLRKRPGKIEGEGESIGGNINDKARFSKLQATSKRNNGSVNEVRVDQAKGSSKLVLGYLNLFSDDVHNFTDGMALGSAFLLHGTVGGWSRTLFLLAHELPQEIGDFGILVSSGFGVWKALVFNFLSALVSLAGTALALWMGGSTINSSVIEGFTAGGFIYIAVGSVIPDMHSEGSSIKTSVIQFCSLIVGIGIAVAISLAE</sequence>
<evidence type="ECO:0008006" key="10">
    <source>
        <dbReference type="Google" id="ProtNLM"/>
    </source>
</evidence>
<evidence type="ECO:0000313" key="9">
    <source>
        <dbReference type="Proteomes" id="UP001605036"/>
    </source>
</evidence>
<feature type="transmembrane region" description="Helical" evidence="6">
    <location>
        <begin position="415"/>
        <end position="435"/>
    </location>
</feature>
<feature type="transmembrane region" description="Helical" evidence="6">
    <location>
        <begin position="387"/>
        <end position="409"/>
    </location>
</feature>
<evidence type="ECO:0000256" key="6">
    <source>
        <dbReference type="SAM" id="Phobius"/>
    </source>
</evidence>
<dbReference type="GO" id="GO:0016020">
    <property type="term" value="C:membrane"/>
    <property type="evidence" value="ECO:0007669"/>
    <property type="project" value="UniProtKB-SubCell"/>
</dbReference>
<name>A0ABD1ZIY2_9MARC</name>
<feature type="region of interest" description="Disordered" evidence="5">
    <location>
        <begin position="168"/>
        <end position="192"/>
    </location>
</feature>
<keyword evidence="3 6" id="KW-1133">Transmembrane helix</keyword>
<feature type="signal peptide" evidence="7">
    <location>
        <begin position="1"/>
        <end position="22"/>
    </location>
</feature>
<reference evidence="8 9" key="1">
    <citation type="submission" date="2024-09" db="EMBL/GenBank/DDBJ databases">
        <title>Chromosome-scale assembly of Riccia fluitans.</title>
        <authorList>
            <person name="Paukszto L."/>
            <person name="Sawicki J."/>
            <person name="Karawczyk K."/>
            <person name="Piernik-Szablinska J."/>
            <person name="Szczecinska M."/>
            <person name="Mazdziarz M."/>
        </authorList>
    </citation>
    <scope>NUCLEOTIDE SEQUENCE [LARGE SCALE GENOMIC DNA]</scope>
    <source>
        <strain evidence="8">Rf_01</strain>
        <tissue evidence="8">Aerial parts of the thallus</tissue>
    </source>
</reference>
<evidence type="ECO:0000256" key="2">
    <source>
        <dbReference type="ARBA" id="ARBA00022692"/>
    </source>
</evidence>
<feature type="region of interest" description="Disordered" evidence="5">
    <location>
        <begin position="48"/>
        <end position="70"/>
    </location>
</feature>
<keyword evidence="2 6" id="KW-0812">Transmembrane</keyword>
<feature type="region of interest" description="Disordered" evidence="5">
    <location>
        <begin position="234"/>
        <end position="281"/>
    </location>
</feature>
<feature type="transmembrane region" description="Helical" evidence="6">
    <location>
        <begin position="447"/>
        <end position="467"/>
    </location>
</feature>
<gene>
    <name evidence="8" type="ORF">R1flu_018989</name>
</gene>
<dbReference type="Pfam" id="PF02535">
    <property type="entry name" value="Zip"/>
    <property type="match status" value="1"/>
</dbReference>
<dbReference type="Proteomes" id="UP001605036">
    <property type="component" value="Unassembled WGS sequence"/>
</dbReference>
<comment type="caution">
    <text evidence="8">The sequence shown here is derived from an EMBL/GenBank/DDBJ whole genome shotgun (WGS) entry which is preliminary data.</text>
</comment>
<proteinExistence type="predicted"/>
<keyword evidence="9" id="KW-1185">Reference proteome</keyword>
<evidence type="ECO:0000256" key="5">
    <source>
        <dbReference type="SAM" id="MobiDB-lite"/>
    </source>
</evidence>
<evidence type="ECO:0000256" key="3">
    <source>
        <dbReference type="ARBA" id="ARBA00022989"/>
    </source>
</evidence>
<dbReference type="EMBL" id="JBHFFA010000001">
    <property type="protein sequence ID" value="KAL2650861.1"/>
    <property type="molecule type" value="Genomic_DNA"/>
</dbReference>
<evidence type="ECO:0000313" key="8">
    <source>
        <dbReference type="EMBL" id="KAL2650861.1"/>
    </source>
</evidence>
<organism evidence="8 9">
    <name type="scientific">Riccia fluitans</name>
    <dbReference type="NCBI Taxonomy" id="41844"/>
    <lineage>
        <taxon>Eukaryota</taxon>
        <taxon>Viridiplantae</taxon>
        <taxon>Streptophyta</taxon>
        <taxon>Embryophyta</taxon>
        <taxon>Marchantiophyta</taxon>
        <taxon>Marchantiopsida</taxon>
        <taxon>Marchantiidae</taxon>
        <taxon>Marchantiales</taxon>
        <taxon>Ricciaceae</taxon>
        <taxon>Riccia</taxon>
    </lineage>
</organism>
<comment type="subcellular location">
    <subcellularLocation>
        <location evidence="1">Membrane</location>
        <topology evidence="1">Multi-pass membrane protein</topology>
    </subcellularLocation>
</comment>
<dbReference type="PANTHER" id="PTHR16950">
    <property type="entry name" value="ZINC TRANSPORTER SLC39A7 HISTIDINE-RICH MEMBRANE PROTEIN KE4"/>
    <property type="match status" value="1"/>
</dbReference>
<evidence type="ECO:0000256" key="4">
    <source>
        <dbReference type="ARBA" id="ARBA00023136"/>
    </source>
</evidence>
<keyword evidence="4 6" id="KW-0472">Membrane</keyword>
<dbReference type="InterPro" id="IPR003689">
    <property type="entry name" value="ZIP"/>
</dbReference>
<dbReference type="PANTHER" id="PTHR16950:SF16">
    <property type="entry name" value="ZINC TRANSPORTER ZIP13"/>
    <property type="match status" value="1"/>
</dbReference>
<feature type="chain" id="PRO_5044786796" description="IAA-alanine resistance protein 1" evidence="7">
    <location>
        <begin position="23"/>
        <end position="468"/>
    </location>
</feature>
<evidence type="ECO:0000256" key="7">
    <source>
        <dbReference type="SAM" id="SignalP"/>
    </source>
</evidence>